<evidence type="ECO:0008006" key="4">
    <source>
        <dbReference type="Google" id="ProtNLM"/>
    </source>
</evidence>
<keyword evidence="1" id="KW-1133">Transmembrane helix</keyword>
<keyword evidence="3" id="KW-1185">Reference proteome</keyword>
<dbReference type="EMBL" id="CYZR01000006">
    <property type="protein sequence ID" value="CUO09526.1"/>
    <property type="molecule type" value="Genomic_DNA"/>
</dbReference>
<reference evidence="2 3" key="1">
    <citation type="submission" date="2015-09" db="EMBL/GenBank/DDBJ databases">
        <authorList>
            <consortium name="Pathogen Informatics"/>
        </authorList>
    </citation>
    <scope>NUCLEOTIDE SEQUENCE [LARGE SCALE GENOMIC DNA]</scope>
    <source>
        <strain evidence="2 3">2789STDY5834858</strain>
    </source>
</reference>
<name>A0ABM9URN3_SARVE</name>
<sequence length="144" mass="16918">MKIFYGSYGFDILSIFLMILSCILSLFNITSIIGLAIFIFAIYRAFSKKTYKRINELNRFTFIVNNILSKFNKKLPDTLPRLTFNNIPSFFNQIKYEVQYKITNFKKYKIVKCPKCKQKLRLPRGKGAIIVTCKSCSHKFNLRT</sequence>
<proteinExistence type="predicted"/>
<accession>A0ABM9URN3</accession>
<dbReference type="RefSeq" id="WP_055259806.1">
    <property type="nucleotide sequence ID" value="NZ_BCMV01000046.1"/>
</dbReference>
<keyword evidence="1" id="KW-0812">Transmembrane</keyword>
<comment type="caution">
    <text evidence="2">The sequence shown here is derived from an EMBL/GenBank/DDBJ whole genome shotgun (WGS) entry which is preliminary data.</text>
</comment>
<dbReference type="Proteomes" id="UP000095488">
    <property type="component" value="Unassembled WGS sequence"/>
</dbReference>
<organism evidence="2 3">
    <name type="scientific">Sarcina ventriculi</name>
    <name type="common">Clostridium ventriculi</name>
    <dbReference type="NCBI Taxonomy" id="1267"/>
    <lineage>
        <taxon>Bacteria</taxon>
        <taxon>Bacillati</taxon>
        <taxon>Bacillota</taxon>
        <taxon>Clostridia</taxon>
        <taxon>Eubacteriales</taxon>
        <taxon>Clostridiaceae</taxon>
        <taxon>Sarcina</taxon>
    </lineage>
</organism>
<evidence type="ECO:0000313" key="3">
    <source>
        <dbReference type="Proteomes" id="UP000095488"/>
    </source>
</evidence>
<evidence type="ECO:0000256" key="1">
    <source>
        <dbReference type="SAM" id="Phobius"/>
    </source>
</evidence>
<keyword evidence="1" id="KW-0472">Membrane</keyword>
<dbReference type="PROSITE" id="PS51257">
    <property type="entry name" value="PROKAR_LIPOPROTEIN"/>
    <property type="match status" value="1"/>
</dbReference>
<gene>
    <name evidence="2" type="ORF">ERS852473_01883</name>
</gene>
<feature type="transmembrane region" description="Helical" evidence="1">
    <location>
        <begin position="12"/>
        <end position="43"/>
    </location>
</feature>
<evidence type="ECO:0000313" key="2">
    <source>
        <dbReference type="EMBL" id="CUO09526.1"/>
    </source>
</evidence>
<protein>
    <recommendedName>
        <fullName evidence="4">Zn-finger containing protein</fullName>
    </recommendedName>
</protein>